<evidence type="ECO:0000256" key="1">
    <source>
        <dbReference type="SAM" id="Phobius"/>
    </source>
</evidence>
<reference evidence="3" key="1">
    <citation type="submission" date="2016-10" db="EMBL/GenBank/DDBJ databases">
        <authorList>
            <person name="Varghese N."/>
            <person name="Submissions S."/>
        </authorList>
    </citation>
    <scope>NUCLEOTIDE SEQUENCE [LARGE SCALE GENOMIC DNA]</scope>
    <source>
        <strain evidence="3">DSM 9751</strain>
    </source>
</reference>
<feature type="transmembrane region" description="Helical" evidence="1">
    <location>
        <begin position="6"/>
        <end position="26"/>
    </location>
</feature>
<keyword evidence="3" id="KW-1185">Reference proteome</keyword>
<keyword evidence="1" id="KW-0812">Transmembrane</keyword>
<keyword evidence="1" id="KW-1133">Transmembrane helix</keyword>
<accession>A0A1H4KNX2</accession>
<organism evidence="2 3">
    <name type="scientific">Pseudomonas saponiphila</name>
    <dbReference type="NCBI Taxonomy" id="556534"/>
    <lineage>
        <taxon>Bacteria</taxon>
        <taxon>Pseudomonadati</taxon>
        <taxon>Pseudomonadota</taxon>
        <taxon>Gammaproteobacteria</taxon>
        <taxon>Pseudomonadales</taxon>
        <taxon>Pseudomonadaceae</taxon>
        <taxon>Pseudomonas</taxon>
    </lineage>
</organism>
<dbReference type="EMBL" id="FNTJ01000001">
    <property type="protein sequence ID" value="SEB59622.1"/>
    <property type="molecule type" value="Genomic_DNA"/>
</dbReference>
<dbReference type="Proteomes" id="UP000198982">
    <property type="component" value="Unassembled WGS sequence"/>
</dbReference>
<gene>
    <name evidence="2" type="ORF">SAMN05216178_1417</name>
</gene>
<protein>
    <submittedName>
        <fullName evidence="2">Uncharacterized protein</fullName>
    </submittedName>
</protein>
<dbReference type="RefSeq" id="WP_167365627.1">
    <property type="nucleotide sequence ID" value="NZ_FNTJ01000001.1"/>
</dbReference>
<proteinExistence type="predicted"/>
<evidence type="ECO:0000313" key="2">
    <source>
        <dbReference type="EMBL" id="SEB59622.1"/>
    </source>
</evidence>
<name>A0A1H4KNX2_9PSED</name>
<keyword evidence="1" id="KW-0472">Membrane</keyword>
<dbReference type="AlphaFoldDB" id="A0A1H4KNX2"/>
<sequence length="50" mass="5696">MSNIQIGLLLLFGIATFGCITLYIDFVHERRRGEKSLSGATRRDQSPTRR</sequence>
<evidence type="ECO:0000313" key="3">
    <source>
        <dbReference type="Proteomes" id="UP000198982"/>
    </source>
</evidence>